<evidence type="ECO:0000313" key="1">
    <source>
        <dbReference type="EMBL" id="KAJ8618804.1"/>
    </source>
</evidence>
<evidence type="ECO:0000313" key="2">
    <source>
        <dbReference type="Proteomes" id="UP001234297"/>
    </source>
</evidence>
<keyword evidence="2" id="KW-1185">Reference proteome</keyword>
<proteinExistence type="predicted"/>
<name>A0ACC2KCC8_PERAE</name>
<comment type="caution">
    <text evidence="1">The sequence shown here is derived from an EMBL/GenBank/DDBJ whole genome shotgun (WGS) entry which is preliminary data.</text>
</comment>
<accession>A0ACC2KCC8</accession>
<reference evidence="1 2" key="1">
    <citation type="journal article" date="2022" name="Hortic Res">
        <title>A haplotype resolved chromosomal level avocado genome allows analysis of novel avocado genes.</title>
        <authorList>
            <person name="Nath O."/>
            <person name="Fletcher S.J."/>
            <person name="Hayward A."/>
            <person name="Shaw L.M."/>
            <person name="Masouleh A.K."/>
            <person name="Furtado A."/>
            <person name="Henry R.J."/>
            <person name="Mitter N."/>
        </authorList>
    </citation>
    <scope>NUCLEOTIDE SEQUENCE [LARGE SCALE GENOMIC DNA]</scope>
    <source>
        <strain evidence="2">cv. Hass</strain>
    </source>
</reference>
<gene>
    <name evidence="1" type="ORF">MRB53_014990</name>
</gene>
<organism evidence="1 2">
    <name type="scientific">Persea americana</name>
    <name type="common">Avocado</name>
    <dbReference type="NCBI Taxonomy" id="3435"/>
    <lineage>
        <taxon>Eukaryota</taxon>
        <taxon>Viridiplantae</taxon>
        <taxon>Streptophyta</taxon>
        <taxon>Embryophyta</taxon>
        <taxon>Tracheophyta</taxon>
        <taxon>Spermatophyta</taxon>
        <taxon>Magnoliopsida</taxon>
        <taxon>Magnoliidae</taxon>
        <taxon>Laurales</taxon>
        <taxon>Lauraceae</taxon>
        <taxon>Persea</taxon>
    </lineage>
</organism>
<protein>
    <submittedName>
        <fullName evidence="1">Uncharacterized protein</fullName>
    </submittedName>
</protein>
<dbReference type="Proteomes" id="UP001234297">
    <property type="component" value="Chromosome 4"/>
</dbReference>
<dbReference type="EMBL" id="CM056812">
    <property type="protein sequence ID" value="KAJ8618804.1"/>
    <property type="molecule type" value="Genomic_DNA"/>
</dbReference>
<sequence length="132" mass="14793">MAGLFDKQADNAEHFALVIATDVREAQIKHAIRHPKVRYIHTPLSLGEEELVSLVGGEGSVDLVTVATAVHWFDLPSFYSLVTRLLRKPGGLLAVWVYSEVTVNPTFDSLMKQFYETSLPFWNPNIGYIFDG</sequence>